<dbReference type="InterPro" id="IPR010415">
    <property type="entry name" value="LpxI_C"/>
</dbReference>
<dbReference type="eggNOG" id="COG3494">
    <property type="taxonomic scope" value="Bacteria"/>
</dbReference>
<dbReference type="AlphaFoldDB" id="G2KSP8"/>
<evidence type="ECO:0000259" key="1">
    <source>
        <dbReference type="Pfam" id="PF06230"/>
    </source>
</evidence>
<dbReference type="PANTHER" id="PTHR39962">
    <property type="entry name" value="BLL4848 PROTEIN"/>
    <property type="match status" value="1"/>
</dbReference>
<dbReference type="EMBL" id="CP002382">
    <property type="protein sequence ID" value="AEP09648.1"/>
    <property type="molecule type" value="Genomic_DNA"/>
</dbReference>
<evidence type="ECO:0008006" key="5">
    <source>
        <dbReference type="Google" id="ProtNLM"/>
    </source>
</evidence>
<gene>
    <name evidence="3" type="ordered locus">MICA_1326</name>
</gene>
<protein>
    <recommendedName>
        <fullName evidence="5">DUF1009 domain-containing protein</fullName>
    </recommendedName>
</protein>
<dbReference type="Proteomes" id="UP000009286">
    <property type="component" value="Chromosome"/>
</dbReference>
<dbReference type="RefSeq" id="WP_014102871.1">
    <property type="nucleotide sequence ID" value="NC_016026.1"/>
</dbReference>
<sequence length="280" mass="30968">MTDKIEDVKLLGIIAGGGLLPERLLGVCDTKGIDTFVVGFERQTDLAILKDRRYMLTRLGAAGQIINTLKAHKVRDLVLIGSIRRPSLKELRPDFRTLKFFLRLGLRAIGDDGLLKALRRELERDGFRIHAVQHFIEDIMPKAGRIGSREPTPEDMNAIRHGIKVAHTLGRLDIGQSVVMQQDLVLGVEGIEGTDELIRRCGLLKREGRGPILVKMSKPQQDESLDLPTIGPDTIHHAALAGYAGIAVEANRSLLLDPQKVADLADQYKMFVIGVDPDIL</sequence>
<proteinExistence type="predicted"/>
<dbReference type="STRING" id="856793.MICA_1326"/>
<evidence type="ECO:0000259" key="2">
    <source>
        <dbReference type="Pfam" id="PF17930"/>
    </source>
</evidence>
<dbReference type="Pfam" id="PF06230">
    <property type="entry name" value="LpxI_C"/>
    <property type="match status" value="1"/>
</dbReference>
<dbReference type="InterPro" id="IPR053174">
    <property type="entry name" value="LpxI"/>
</dbReference>
<reference evidence="3 4" key="1">
    <citation type="journal article" date="2011" name="BMC Genomics">
        <title>Genomic insights into an obligate epibiotic bacterial predator: Micavibrio aeruginosavorus ARL-13.</title>
        <authorList>
            <person name="Wang Z."/>
            <person name="Kadouri D."/>
            <person name="Wu M."/>
        </authorList>
    </citation>
    <scope>NUCLEOTIDE SEQUENCE [LARGE SCALE GENOMIC DNA]</scope>
    <source>
        <strain evidence="3 4">ARL-13</strain>
    </source>
</reference>
<feature type="domain" description="LpxI C-terminal" evidence="1">
    <location>
        <begin position="143"/>
        <end position="273"/>
    </location>
</feature>
<dbReference type="PANTHER" id="PTHR39962:SF1">
    <property type="entry name" value="LPXI FAMILY PROTEIN"/>
    <property type="match status" value="1"/>
</dbReference>
<dbReference type="HOGENOM" id="CLU_085042_1_0_5"/>
<feature type="domain" description="LpxI N-terminal" evidence="2">
    <location>
        <begin position="11"/>
        <end position="139"/>
    </location>
</feature>
<dbReference type="InterPro" id="IPR043167">
    <property type="entry name" value="LpxI_C_sf"/>
</dbReference>
<organism evidence="3 4">
    <name type="scientific">Micavibrio aeruginosavorus (strain ARL-13)</name>
    <dbReference type="NCBI Taxonomy" id="856793"/>
    <lineage>
        <taxon>Bacteria</taxon>
        <taxon>Pseudomonadati</taxon>
        <taxon>Bdellovibrionota</taxon>
        <taxon>Bdellovibrionia</taxon>
        <taxon>Bdellovibrionales</taxon>
        <taxon>Pseudobdellovibrionaceae</taxon>
        <taxon>Micavibrio</taxon>
    </lineage>
</organism>
<dbReference type="Pfam" id="PF17930">
    <property type="entry name" value="LpxI_N"/>
    <property type="match status" value="1"/>
</dbReference>
<name>G2KSP8_MICAA</name>
<dbReference type="Gene3D" id="3.40.140.80">
    <property type="match status" value="1"/>
</dbReference>
<dbReference type="OrthoDB" id="9789836at2"/>
<evidence type="ECO:0000313" key="3">
    <source>
        <dbReference type="EMBL" id="AEP09648.1"/>
    </source>
</evidence>
<dbReference type="InterPro" id="IPR041255">
    <property type="entry name" value="LpxI_N"/>
</dbReference>
<keyword evidence="4" id="KW-1185">Reference proteome</keyword>
<accession>G2KSP8</accession>
<dbReference type="KEGG" id="mai:MICA_1326"/>
<evidence type="ECO:0000313" key="4">
    <source>
        <dbReference type="Proteomes" id="UP000009286"/>
    </source>
</evidence>
<dbReference type="Gene3D" id="3.40.50.20">
    <property type="match status" value="1"/>
</dbReference>